<proteinExistence type="predicted"/>
<comment type="caution">
    <text evidence="5">The sequence shown here is derived from an EMBL/GenBank/DDBJ whole genome shotgun (WGS) entry which is preliminary data.</text>
</comment>
<evidence type="ECO:0000256" key="3">
    <source>
        <dbReference type="ARBA" id="ARBA00023163"/>
    </source>
</evidence>
<accession>A0A9Q2CYS9</accession>
<sequence>MYSLRFNKEAPVYEQLVNHIKRMIIKRVLLPDEKMPSVRELARQLTLNPNTIQKAYRELEHQGYIYSLPGKGSYVKENDDIQSEAYVENLYSQFNQIVLELLHMNESKEDIKKYIDEVESRIKEGN</sequence>
<reference evidence="5 6" key="1">
    <citation type="submission" date="2020-08" db="EMBL/GenBank/DDBJ databases">
        <title>Genomic Encyclopedia of Type Strains, Phase IV (KMG-IV): sequencing the most valuable type-strain genomes for metagenomic binning, comparative biology and taxonomic classification.</title>
        <authorList>
            <person name="Goeker M."/>
        </authorList>
    </citation>
    <scope>NUCLEOTIDE SEQUENCE [LARGE SCALE GENOMIC DNA]</scope>
    <source>
        <strain evidence="5 6">DSM 19163</strain>
    </source>
</reference>
<dbReference type="EMBL" id="JACHHF010000003">
    <property type="protein sequence ID" value="MBB5175668.1"/>
    <property type="molecule type" value="Genomic_DNA"/>
</dbReference>
<keyword evidence="1" id="KW-0805">Transcription regulation</keyword>
<evidence type="ECO:0000256" key="2">
    <source>
        <dbReference type="ARBA" id="ARBA00023125"/>
    </source>
</evidence>
<evidence type="ECO:0000313" key="6">
    <source>
        <dbReference type="Proteomes" id="UP000579136"/>
    </source>
</evidence>
<dbReference type="RefSeq" id="WP_183673178.1">
    <property type="nucleotide sequence ID" value="NZ_CBCRYX010000002.1"/>
</dbReference>
<dbReference type="PANTHER" id="PTHR38445:SF9">
    <property type="entry name" value="HTH-TYPE TRANSCRIPTIONAL REPRESSOR YTRA"/>
    <property type="match status" value="1"/>
</dbReference>
<name>A0A9Q2CYS9_9STAP</name>
<dbReference type="InterPro" id="IPR036388">
    <property type="entry name" value="WH-like_DNA-bd_sf"/>
</dbReference>
<dbReference type="SUPFAM" id="SSF46785">
    <property type="entry name" value="Winged helix' DNA-binding domain"/>
    <property type="match status" value="1"/>
</dbReference>
<evidence type="ECO:0000256" key="1">
    <source>
        <dbReference type="ARBA" id="ARBA00023015"/>
    </source>
</evidence>
<organism evidence="5 6">
    <name type="scientific">Nosocomiicoccus ampullae</name>
    <dbReference type="NCBI Taxonomy" id="489910"/>
    <lineage>
        <taxon>Bacteria</taxon>
        <taxon>Bacillati</taxon>
        <taxon>Bacillota</taxon>
        <taxon>Bacilli</taxon>
        <taxon>Bacillales</taxon>
        <taxon>Staphylococcaceae</taxon>
        <taxon>Nosocomiicoccus</taxon>
    </lineage>
</organism>
<dbReference type="Proteomes" id="UP000579136">
    <property type="component" value="Unassembled WGS sequence"/>
</dbReference>
<dbReference type="PANTHER" id="PTHR38445">
    <property type="entry name" value="HTH-TYPE TRANSCRIPTIONAL REPRESSOR YTRA"/>
    <property type="match status" value="1"/>
</dbReference>
<evidence type="ECO:0000313" key="5">
    <source>
        <dbReference type="EMBL" id="MBB5175668.1"/>
    </source>
</evidence>
<dbReference type="GO" id="GO:0003677">
    <property type="term" value="F:DNA binding"/>
    <property type="evidence" value="ECO:0007669"/>
    <property type="project" value="UniProtKB-KW"/>
</dbReference>
<dbReference type="AlphaFoldDB" id="A0A9Q2CYS9"/>
<dbReference type="CDD" id="cd07377">
    <property type="entry name" value="WHTH_GntR"/>
    <property type="match status" value="1"/>
</dbReference>
<dbReference type="SMART" id="SM00345">
    <property type="entry name" value="HTH_GNTR"/>
    <property type="match status" value="1"/>
</dbReference>
<dbReference type="InterPro" id="IPR000524">
    <property type="entry name" value="Tscrpt_reg_HTH_GntR"/>
</dbReference>
<keyword evidence="2" id="KW-0238">DNA-binding</keyword>
<dbReference type="Gene3D" id="1.10.10.10">
    <property type="entry name" value="Winged helix-like DNA-binding domain superfamily/Winged helix DNA-binding domain"/>
    <property type="match status" value="1"/>
</dbReference>
<keyword evidence="3" id="KW-0804">Transcription</keyword>
<dbReference type="GO" id="GO:0003700">
    <property type="term" value="F:DNA-binding transcription factor activity"/>
    <property type="evidence" value="ECO:0007669"/>
    <property type="project" value="InterPro"/>
</dbReference>
<dbReference type="PROSITE" id="PS50949">
    <property type="entry name" value="HTH_GNTR"/>
    <property type="match status" value="1"/>
</dbReference>
<dbReference type="InterPro" id="IPR036390">
    <property type="entry name" value="WH_DNA-bd_sf"/>
</dbReference>
<feature type="domain" description="HTH gntR-type" evidence="4">
    <location>
        <begin position="10"/>
        <end position="78"/>
    </location>
</feature>
<evidence type="ECO:0000259" key="4">
    <source>
        <dbReference type="PROSITE" id="PS50949"/>
    </source>
</evidence>
<keyword evidence="6" id="KW-1185">Reference proteome</keyword>
<dbReference type="Pfam" id="PF00392">
    <property type="entry name" value="GntR"/>
    <property type="match status" value="1"/>
</dbReference>
<protein>
    <submittedName>
        <fullName evidence="5">GntR family transcriptional regulator</fullName>
    </submittedName>
</protein>
<gene>
    <name evidence="5" type="ORF">HNQ45_000543</name>
</gene>